<proteinExistence type="predicted"/>
<dbReference type="Pfam" id="PF07993">
    <property type="entry name" value="NAD_binding_4"/>
    <property type="match status" value="1"/>
</dbReference>
<keyword evidence="4" id="KW-1185">Reference proteome</keyword>
<organism evidence="3 4">
    <name type="scientific">Paenibacillus azoreducens</name>
    <dbReference type="NCBI Taxonomy" id="116718"/>
    <lineage>
        <taxon>Bacteria</taxon>
        <taxon>Bacillati</taxon>
        <taxon>Bacillota</taxon>
        <taxon>Bacilli</taxon>
        <taxon>Bacillales</taxon>
        <taxon>Paenibacillaceae</taxon>
        <taxon>Paenibacillus</taxon>
    </lineage>
</organism>
<gene>
    <name evidence="3" type="ORF">J34TS1_12030</name>
</gene>
<dbReference type="GO" id="GO:0005737">
    <property type="term" value="C:cytoplasm"/>
    <property type="evidence" value="ECO:0007669"/>
    <property type="project" value="TreeGrafter"/>
</dbReference>
<dbReference type="Pfam" id="PF12697">
    <property type="entry name" value="Abhydrolase_6"/>
    <property type="match status" value="1"/>
</dbReference>
<feature type="domain" description="AB hydrolase-1" evidence="2">
    <location>
        <begin position="408"/>
        <end position="639"/>
    </location>
</feature>
<dbReference type="InterPro" id="IPR036291">
    <property type="entry name" value="NAD(P)-bd_dom_sf"/>
</dbReference>
<evidence type="ECO:0000313" key="3">
    <source>
        <dbReference type="EMBL" id="GIO46438.1"/>
    </source>
</evidence>
<dbReference type="PANTHER" id="PTHR48079">
    <property type="entry name" value="PROTEIN YEEZ"/>
    <property type="match status" value="1"/>
</dbReference>
<feature type="domain" description="Thioester reductase (TE)" evidence="1">
    <location>
        <begin position="6"/>
        <end position="238"/>
    </location>
</feature>
<dbReference type="RefSeq" id="WP_212977486.1">
    <property type="nucleotide sequence ID" value="NZ_AP025343.1"/>
</dbReference>
<comment type="caution">
    <text evidence="3">The sequence shown here is derived from an EMBL/GenBank/DDBJ whole genome shotgun (WGS) entry which is preliminary data.</text>
</comment>
<dbReference type="Gene3D" id="3.40.50.1820">
    <property type="entry name" value="alpha/beta hydrolase"/>
    <property type="match status" value="1"/>
</dbReference>
<name>A0A920CRI3_9BACL</name>
<dbReference type="AlphaFoldDB" id="A0A920CRI3"/>
<protein>
    <submittedName>
        <fullName evidence="3">MxaA domain-containing protein</fullName>
    </submittedName>
</protein>
<sequence length="656" mass="71723">MDTFFITGSTGFIGKELLKHLAIGQERLLLLVRNLEKTRDILKQSGLGQRQNIYLLQGDLGKPGLGLSDADYRLAQESDVIVHAGGTMDITLSGASATQTFLEGAGHVGKLAEDIHRSKGLRHMVHVVGYMSPFRDDNVDLQANVRQMETFMSKDGAYERMKFLADLYLRQQANQVGYPLSVVNPATVIGAFPAGVTEQLGGLGVLVHAVRRGLMPVIPGGPGYWVPFVANDILARVIVHLARSGQPASETYTLLGRKQQEPDMKELLTLIAATLGRRAPFFSAPLPLITRVLRAGIGKWAGIPAESLAFVTNRNFDHGSALELLHEMGTAAENPEASILGQPGLNAPDIVNPPIIAASSTRDLLPYAVADLDYRFTYRPSAEPAGWNRDRKGNLAVMIKEGTGNPWVLIHGWLSGADDLIPLAEQLHMMTGRPVWLPDLPGFGRSPMWKMDISYQEYVDEICRLLDDSPSAVHLAGHSFGSVVAAEAAKRMPHAVEKLTLLQPLLHRPHSGIFRRMTSRFPRLSRHLLSAMPAGWLSRTLLREGVFSSPQGIPDTYVTHLQTGMSSPRIAAANANMLRVLEHELPFIKPEDLSVAPVQILWGELDQVYSLPGTFSALDVHVLQSGHHFPLENPAECARLMNAARLLDAHAAENTA</sequence>
<evidence type="ECO:0000313" key="4">
    <source>
        <dbReference type="Proteomes" id="UP000682811"/>
    </source>
</evidence>
<dbReference type="EMBL" id="BORT01000004">
    <property type="protein sequence ID" value="GIO46438.1"/>
    <property type="molecule type" value="Genomic_DNA"/>
</dbReference>
<dbReference type="PRINTS" id="PR00111">
    <property type="entry name" value="ABHYDROLASE"/>
</dbReference>
<dbReference type="InterPro" id="IPR051783">
    <property type="entry name" value="NAD(P)-dependent_oxidoreduct"/>
</dbReference>
<dbReference type="SUPFAM" id="SSF53474">
    <property type="entry name" value="alpha/beta-Hydrolases"/>
    <property type="match status" value="1"/>
</dbReference>
<dbReference type="GO" id="GO:0004029">
    <property type="term" value="F:aldehyde dehydrogenase (NAD+) activity"/>
    <property type="evidence" value="ECO:0007669"/>
    <property type="project" value="TreeGrafter"/>
</dbReference>
<dbReference type="Proteomes" id="UP000682811">
    <property type="component" value="Unassembled WGS sequence"/>
</dbReference>
<reference evidence="3 4" key="1">
    <citation type="submission" date="2021-03" db="EMBL/GenBank/DDBJ databases">
        <title>Antimicrobial resistance genes in bacteria isolated from Japanese honey, and their potential for conferring macrolide and lincosamide resistance in the American foulbrood pathogen Paenibacillus larvae.</title>
        <authorList>
            <person name="Okamoto M."/>
            <person name="Kumagai M."/>
            <person name="Kanamori H."/>
            <person name="Takamatsu D."/>
        </authorList>
    </citation>
    <scope>NUCLEOTIDE SEQUENCE [LARGE SCALE GENOMIC DNA]</scope>
    <source>
        <strain evidence="3 4">J34TS1</strain>
    </source>
</reference>
<dbReference type="InterPro" id="IPR000073">
    <property type="entry name" value="AB_hydrolase_1"/>
</dbReference>
<evidence type="ECO:0000259" key="1">
    <source>
        <dbReference type="Pfam" id="PF07993"/>
    </source>
</evidence>
<evidence type="ECO:0000259" key="2">
    <source>
        <dbReference type="Pfam" id="PF12697"/>
    </source>
</evidence>
<accession>A0A920CRI3</accession>
<dbReference type="InterPro" id="IPR013120">
    <property type="entry name" value="FAR_NAD-bd"/>
</dbReference>
<dbReference type="SUPFAM" id="SSF51735">
    <property type="entry name" value="NAD(P)-binding Rossmann-fold domains"/>
    <property type="match status" value="1"/>
</dbReference>
<dbReference type="PANTHER" id="PTHR48079:SF6">
    <property type="entry name" value="NAD(P)-BINDING DOMAIN-CONTAINING PROTEIN-RELATED"/>
    <property type="match status" value="1"/>
</dbReference>
<dbReference type="Gene3D" id="3.40.50.720">
    <property type="entry name" value="NAD(P)-binding Rossmann-like Domain"/>
    <property type="match status" value="1"/>
</dbReference>
<dbReference type="InterPro" id="IPR029058">
    <property type="entry name" value="AB_hydrolase_fold"/>
</dbReference>